<keyword evidence="3" id="KW-1185">Reference proteome</keyword>
<dbReference type="Proteomes" id="UP000265520">
    <property type="component" value="Unassembled WGS sequence"/>
</dbReference>
<evidence type="ECO:0000313" key="2">
    <source>
        <dbReference type="EMBL" id="MCI57874.1"/>
    </source>
</evidence>
<protein>
    <submittedName>
        <fullName evidence="2">Uncharacterized protein</fullName>
    </submittedName>
</protein>
<feature type="region of interest" description="Disordered" evidence="1">
    <location>
        <begin position="1"/>
        <end position="22"/>
    </location>
</feature>
<feature type="non-terminal residue" evidence="2">
    <location>
        <position position="22"/>
    </location>
</feature>
<dbReference type="EMBL" id="LXQA010536481">
    <property type="protein sequence ID" value="MCI57874.1"/>
    <property type="molecule type" value="Genomic_DNA"/>
</dbReference>
<proteinExistence type="predicted"/>
<name>A0A392TBD4_9FABA</name>
<evidence type="ECO:0000313" key="3">
    <source>
        <dbReference type="Proteomes" id="UP000265520"/>
    </source>
</evidence>
<dbReference type="AlphaFoldDB" id="A0A392TBD4"/>
<accession>A0A392TBD4</accession>
<comment type="caution">
    <text evidence="2">The sequence shown here is derived from an EMBL/GenBank/DDBJ whole genome shotgun (WGS) entry which is preliminary data.</text>
</comment>
<organism evidence="2 3">
    <name type="scientific">Trifolium medium</name>
    <dbReference type="NCBI Taxonomy" id="97028"/>
    <lineage>
        <taxon>Eukaryota</taxon>
        <taxon>Viridiplantae</taxon>
        <taxon>Streptophyta</taxon>
        <taxon>Embryophyta</taxon>
        <taxon>Tracheophyta</taxon>
        <taxon>Spermatophyta</taxon>
        <taxon>Magnoliopsida</taxon>
        <taxon>eudicotyledons</taxon>
        <taxon>Gunneridae</taxon>
        <taxon>Pentapetalae</taxon>
        <taxon>rosids</taxon>
        <taxon>fabids</taxon>
        <taxon>Fabales</taxon>
        <taxon>Fabaceae</taxon>
        <taxon>Papilionoideae</taxon>
        <taxon>50 kb inversion clade</taxon>
        <taxon>NPAAA clade</taxon>
        <taxon>Hologalegina</taxon>
        <taxon>IRL clade</taxon>
        <taxon>Trifolieae</taxon>
        <taxon>Trifolium</taxon>
    </lineage>
</organism>
<reference evidence="2 3" key="1">
    <citation type="journal article" date="2018" name="Front. Plant Sci.">
        <title>Red Clover (Trifolium pratense) and Zigzag Clover (T. medium) - A Picture of Genomic Similarities and Differences.</title>
        <authorList>
            <person name="Dluhosova J."/>
            <person name="Istvanek J."/>
            <person name="Nedelnik J."/>
            <person name="Repkova J."/>
        </authorList>
    </citation>
    <scope>NUCLEOTIDE SEQUENCE [LARGE SCALE GENOMIC DNA]</scope>
    <source>
        <strain evidence="3">cv. 10/8</strain>
        <tissue evidence="2">Leaf</tissue>
    </source>
</reference>
<sequence length="22" mass="2624">MAAPQPRFIRRAKREQAIDRNV</sequence>
<evidence type="ECO:0000256" key="1">
    <source>
        <dbReference type="SAM" id="MobiDB-lite"/>
    </source>
</evidence>